<dbReference type="EMBL" id="AP035888">
    <property type="protein sequence ID" value="BFP67639.1"/>
    <property type="molecule type" value="Genomic_DNA"/>
</dbReference>
<gene>
    <name evidence="1" type="ORF">Pbs1_09820</name>
</gene>
<evidence type="ECO:0008006" key="2">
    <source>
        <dbReference type="Google" id="ProtNLM"/>
    </source>
</evidence>
<organism evidence="1">
    <name type="scientific">Tenacibaculum sp. Pbs-1</name>
    <dbReference type="NCBI Taxonomy" id="3238748"/>
    <lineage>
        <taxon>Bacteria</taxon>
        <taxon>Pseudomonadati</taxon>
        <taxon>Bacteroidota</taxon>
        <taxon>Flavobacteriia</taxon>
        <taxon>Flavobacteriales</taxon>
        <taxon>Flavobacteriaceae</taxon>
        <taxon>Tenacibaculum</taxon>
    </lineage>
</organism>
<name>A0AB33L0T5_9FLAO</name>
<evidence type="ECO:0000313" key="1">
    <source>
        <dbReference type="EMBL" id="BFP67639.1"/>
    </source>
</evidence>
<accession>A0AB33L0T5</accession>
<reference evidence="1" key="1">
    <citation type="submission" date="2024-08" db="EMBL/GenBank/DDBJ databases">
        <title>Whole genome sequence of Tenacibaculum sp. strain pbs-1 associated with black-spot shell disease in Akoya pearl oysters.</title>
        <authorList>
            <person name="Sakatoku A."/>
            <person name="Suzuki T."/>
            <person name="Hatano K."/>
            <person name="Seki M."/>
            <person name="Tanaka D."/>
            <person name="Nakamura S."/>
            <person name="Suzuki N."/>
            <person name="Isshiki T."/>
        </authorList>
    </citation>
    <scope>NUCLEOTIDE SEQUENCE</scope>
    <source>
        <strain evidence="1">Pbs-1</strain>
    </source>
</reference>
<protein>
    <recommendedName>
        <fullName evidence="2">Lipoprotein</fullName>
    </recommendedName>
</protein>
<dbReference type="AlphaFoldDB" id="A0AB33L0T5"/>
<sequence length="169" mass="20132">MKYLNIIIIAILFGGCSSARNLEKIENHEVIFVLFKKSELTSKTINKPNISQEVMIGNKPQKMDWINYDYNFNDKKGTQSHFFLTYTDYDDFDDFDNDVRKKIKFKINKSFLKANKNRIITNDLINQFGVNRIRRILYSARTIFLIDKDEIKESEVLVRQVKYDYFSEE</sequence>
<proteinExistence type="predicted"/>
<dbReference type="PROSITE" id="PS51257">
    <property type="entry name" value="PROKAR_LIPOPROTEIN"/>
    <property type="match status" value="1"/>
</dbReference>